<dbReference type="CDD" id="cd02109">
    <property type="entry name" value="arch_bact_SO_family_Moco"/>
    <property type="match status" value="1"/>
</dbReference>
<accession>A0A1Y5PUF0</accession>
<reference evidence="3" key="1">
    <citation type="submission" date="2016-03" db="EMBL/GenBank/DDBJ databases">
        <authorList>
            <person name="Ploux O."/>
        </authorList>
    </citation>
    <scope>NUCLEOTIDE SEQUENCE</scope>
    <source>
        <strain evidence="3">UC10</strain>
    </source>
</reference>
<name>A0A1Y5PUF0_9SPHN</name>
<dbReference type="RefSeq" id="WP_295325135.1">
    <property type="nucleotide sequence ID" value="NZ_LT598653.1"/>
</dbReference>
<organism evidence="3">
    <name type="scientific">uncultured Sphingopyxis sp</name>
    <dbReference type="NCBI Taxonomy" id="310581"/>
    <lineage>
        <taxon>Bacteria</taxon>
        <taxon>Pseudomonadati</taxon>
        <taxon>Pseudomonadota</taxon>
        <taxon>Alphaproteobacteria</taxon>
        <taxon>Sphingomonadales</taxon>
        <taxon>Sphingomonadaceae</taxon>
        <taxon>Sphingopyxis</taxon>
        <taxon>environmental samples</taxon>
    </lineage>
</organism>
<dbReference type="AlphaFoldDB" id="A0A1Y5PUF0"/>
<dbReference type="InterPro" id="IPR000572">
    <property type="entry name" value="OxRdtase_Mopterin-bd_dom"/>
</dbReference>
<dbReference type="EMBL" id="LT598653">
    <property type="protein sequence ID" value="SBV32316.1"/>
    <property type="molecule type" value="Genomic_DNA"/>
</dbReference>
<feature type="domain" description="Oxidoreductase molybdopterin-binding" evidence="2">
    <location>
        <begin position="38"/>
        <end position="184"/>
    </location>
</feature>
<keyword evidence="3" id="KW-0560">Oxidoreductase</keyword>
<dbReference type="InterPro" id="IPR036374">
    <property type="entry name" value="OxRdtase_Mopterin-bd_sf"/>
</dbReference>
<dbReference type="Gene3D" id="3.90.420.10">
    <property type="entry name" value="Oxidoreductase, molybdopterin-binding domain"/>
    <property type="match status" value="1"/>
</dbReference>
<sequence length="205" mass="22903">MAITRGFKGRSRPDAATRSRVPPGQYVTSDFPVLTAGPTQHVPPGDWTLSLHAAGRPLAQWSWQDFEALPQTEIVTDIHCVTKWSKLGTRWRGVTFDDLLRAAGLDEPPAAFVMAHCDGGYSTNLPVADLVAGRAMVATHYDDLPLTSTHGGPARLLVPHLYFWKSAKWVRRIAFHEADSPGFWESLGYHIRGDPWREQRYDGDR</sequence>
<evidence type="ECO:0000256" key="1">
    <source>
        <dbReference type="SAM" id="MobiDB-lite"/>
    </source>
</evidence>
<dbReference type="PANTHER" id="PTHR43032">
    <property type="entry name" value="PROTEIN-METHIONINE-SULFOXIDE REDUCTASE"/>
    <property type="match status" value="1"/>
</dbReference>
<evidence type="ECO:0000313" key="3">
    <source>
        <dbReference type="EMBL" id="SBV32316.1"/>
    </source>
</evidence>
<dbReference type="Pfam" id="PF00174">
    <property type="entry name" value="Oxidored_molyb"/>
    <property type="match status" value="1"/>
</dbReference>
<protein>
    <submittedName>
        <fullName evidence="3">Uncharacterized oxidoreductase YuiH</fullName>
        <ecNumber evidence="3">1.-.-.-</ecNumber>
    </submittedName>
</protein>
<feature type="region of interest" description="Disordered" evidence="1">
    <location>
        <begin position="1"/>
        <end position="24"/>
    </location>
</feature>
<gene>
    <name evidence="3" type="primary">yuiH</name>
    <name evidence="3" type="ORF">SPPYR_1196</name>
</gene>
<dbReference type="PANTHER" id="PTHR43032:SF4">
    <property type="entry name" value="OXIDOREDUCTASE MOLYBDOPTERIN-BINDING DOMAIN-CONTAINING PROTEIN"/>
    <property type="match status" value="1"/>
</dbReference>
<dbReference type="SUPFAM" id="SSF56524">
    <property type="entry name" value="Oxidoreductase molybdopterin-binding domain"/>
    <property type="match status" value="1"/>
</dbReference>
<proteinExistence type="predicted"/>
<dbReference type="EC" id="1.-.-.-" evidence="3"/>
<dbReference type="GO" id="GO:0016491">
    <property type="term" value="F:oxidoreductase activity"/>
    <property type="evidence" value="ECO:0007669"/>
    <property type="project" value="UniProtKB-KW"/>
</dbReference>
<evidence type="ECO:0000259" key="2">
    <source>
        <dbReference type="Pfam" id="PF00174"/>
    </source>
</evidence>
<dbReference type="KEGG" id="sphu:SPPYR_1196"/>